<accession>A0A1I3MYU0</accession>
<dbReference type="Proteomes" id="UP000182737">
    <property type="component" value="Unassembled WGS sequence"/>
</dbReference>
<dbReference type="OrthoDB" id="361305at2"/>
<protein>
    <submittedName>
        <fullName evidence="1">Uncharacterized protein</fullName>
    </submittedName>
</protein>
<organism evidence="1 2">
    <name type="scientific">Treponema bryantii</name>
    <dbReference type="NCBI Taxonomy" id="163"/>
    <lineage>
        <taxon>Bacteria</taxon>
        <taxon>Pseudomonadati</taxon>
        <taxon>Spirochaetota</taxon>
        <taxon>Spirochaetia</taxon>
        <taxon>Spirochaetales</taxon>
        <taxon>Treponemataceae</taxon>
        <taxon>Treponema</taxon>
    </lineage>
</organism>
<proteinExistence type="predicted"/>
<dbReference type="AlphaFoldDB" id="A0A1I3MYU0"/>
<evidence type="ECO:0000313" key="2">
    <source>
        <dbReference type="Proteomes" id="UP000182737"/>
    </source>
</evidence>
<dbReference type="EMBL" id="FORI01000011">
    <property type="protein sequence ID" value="SFJ02168.1"/>
    <property type="molecule type" value="Genomic_DNA"/>
</dbReference>
<keyword evidence="2" id="KW-1185">Reference proteome</keyword>
<gene>
    <name evidence="1" type="ORF">SAMN04487775_11154</name>
</gene>
<dbReference type="RefSeq" id="WP_074933298.1">
    <property type="nucleotide sequence ID" value="NZ_FORI01000011.1"/>
</dbReference>
<reference evidence="2" key="1">
    <citation type="submission" date="2016-10" db="EMBL/GenBank/DDBJ databases">
        <authorList>
            <person name="Varghese N."/>
            <person name="Submissions S."/>
        </authorList>
    </citation>
    <scope>NUCLEOTIDE SEQUENCE [LARGE SCALE GENOMIC DNA]</scope>
    <source>
        <strain evidence="2">XBD1002</strain>
    </source>
</reference>
<evidence type="ECO:0000313" key="1">
    <source>
        <dbReference type="EMBL" id="SFJ02168.1"/>
    </source>
</evidence>
<name>A0A1I3MYU0_9SPIR</name>
<sequence>MEYRYFPGRLRFRDHVLRDEEIRNAAIAVLKKICPQAEITYTEKTSGILAIYPANSINIEKLKSLVPLLLEIEPKIRFYTPQKKQAILDGIKKIEVYILSDFNPVQHPESRF</sequence>